<feature type="domain" description="Major capsid protein C-terminal" evidence="4">
    <location>
        <begin position="222"/>
        <end position="541"/>
    </location>
</feature>
<evidence type="ECO:0000259" key="5">
    <source>
        <dbReference type="Pfam" id="PF16903"/>
    </source>
</evidence>
<evidence type="ECO:0000256" key="2">
    <source>
        <dbReference type="ARBA" id="ARBA00022561"/>
    </source>
</evidence>
<proteinExistence type="predicted"/>
<dbReference type="Gene3D" id="2.70.9.10">
    <property type="entry name" value="Adenovirus Type 2 Hexon, domain 4"/>
    <property type="match status" value="1"/>
</dbReference>
<dbReference type="Gene3D" id="2.70.9.20">
    <property type="entry name" value="Major capsid protein Vp54"/>
    <property type="match status" value="1"/>
</dbReference>
<protein>
    <submittedName>
        <fullName evidence="6">NCLDV major capsid protein</fullName>
    </submittedName>
</protein>
<dbReference type="InterPro" id="IPR016112">
    <property type="entry name" value="VP_dsDNA_II"/>
</dbReference>
<dbReference type="GO" id="GO:0005198">
    <property type="term" value="F:structural molecule activity"/>
    <property type="evidence" value="ECO:0007669"/>
    <property type="project" value="InterPro"/>
</dbReference>
<dbReference type="InterPro" id="IPR007542">
    <property type="entry name" value="MCP_C"/>
</dbReference>
<dbReference type="GO" id="GO:0019028">
    <property type="term" value="C:viral capsid"/>
    <property type="evidence" value="ECO:0007669"/>
    <property type="project" value="UniProtKB-KW"/>
</dbReference>
<comment type="subcellular location">
    <subcellularLocation>
        <location evidence="1">Virion</location>
    </subcellularLocation>
</comment>
<evidence type="ECO:0000256" key="1">
    <source>
        <dbReference type="ARBA" id="ARBA00004328"/>
    </source>
</evidence>
<accession>A0A1V0SFW0</accession>
<dbReference type="Pfam" id="PF16903">
    <property type="entry name" value="Capsid_N"/>
    <property type="match status" value="1"/>
</dbReference>
<evidence type="ECO:0000313" key="6">
    <source>
        <dbReference type="EMBL" id="ARF10616.1"/>
    </source>
</evidence>
<keyword evidence="3" id="KW-0946">Virion</keyword>
<organism evidence="6">
    <name type="scientific">Hokovirus HKV1</name>
    <dbReference type="NCBI Taxonomy" id="1977638"/>
    <lineage>
        <taxon>Viruses</taxon>
        <taxon>Varidnaviria</taxon>
        <taxon>Bamfordvirae</taxon>
        <taxon>Nucleocytoviricota</taxon>
        <taxon>Megaviricetes</taxon>
        <taxon>Imitervirales</taxon>
        <taxon>Mimiviridae</taxon>
        <taxon>Klosneuvirinae</taxon>
        <taxon>Hokovirus</taxon>
    </lineage>
</organism>
<keyword evidence="2" id="KW-0167">Capsid protein</keyword>
<dbReference type="Pfam" id="PF04451">
    <property type="entry name" value="Capsid_NCLDV"/>
    <property type="match status" value="1"/>
</dbReference>
<dbReference type="InterPro" id="IPR038519">
    <property type="entry name" value="MCP_C_sf"/>
</dbReference>
<dbReference type="EMBL" id="KY684104">
    <property type="protein sequence ID" value="ARF10616.1"/>
    <property type="molecule type" value="Genomic_DNA"/>
</dbReference>
<gene>
    <name evidence="6" type="ORF">Hokovirus_2_143</name>
</gene>
<name>A0A1V0SFW0_9VIRU</name>
<sequence length="545" mass="63344">MQGFLLHFLSGNDQDAYIFSNDDITFFRCVYVRHTNFAIETFQQNIGNLDFGNSISVIVNKSGDLISKMFLCLEIPQVIPENAYFAWVKRLGHAIIKNMTINIGGTEYDKQYGTWLDIWWELSGNRNIYQAYDAMIGNIPELTSYNSSIKKSYTLMIPLQFWFNRFYTHAFPINNLFYNNFVLTISLEKINKLIVSSKNFCNNLHITNSYLLTQYVFLDTFEKNKILTTLNEYLIEQIQSENIKYLMPNMYNLSDIKLPVKELFWAIKNYNYTSGQQFVYYSDTLIVDNYNNRSEEYLNKIKEINLIEASKLIVLKSISVNIKPENGIWVKVYANSSKLVDTFYIINNNDNKVYVNTSSLKIGELNITGKINVIVTINKEGNIIINELTTSITIMDISIPTTQMIDTRVNDSLDSIVYQFNNYGLYIDGSGSQIKSARILFNGLERITKLSYLYYNYLQPLEHHTNIPCNGIMSYSFALEPEKIQPSGFANFSRIEKIELELFYDNIEYNNYKFLNHDLENNLYIYATNYNILRIDNGFSGLVSN</sequence>
<evidence type="ECO:0000256" key="3">
    <source>
        <dbReference type="ARBA" id="ARBA00022844"/>
    </source>
</evidence>
<feature type="domain" description="Major capsid protein N-terminal" evidence="5">
    <location>
        <begin position="25"/>
        <end position="219"/>
    </location>
</feature>
<reference evidence="6" key="1">
    <citation type="journal article" date="2017" name="Science">
        <title>Giant viruses with an expanded complement of translation system components.</title>
        <authorList>
            <person name="Schulz F."/>
            <person name="Yutin N."/>
            <person name="Ivanova N.N."/>
            <person name="Ortega D.R."/>
            <person name="Lee T.K."/>
            <person name="Vierheilig J."/>
            <person name="Daims H."/>
            <person name="Horn M."/>
            <person name="Wagner M."/>
            <person name="Jensen G.J."/>
            <person name="Kyrpides N.C."/>
            <person name="Koonin E.V."/>
            <person name="Woyke T."/>
        </authorList>
    </citation>
    <scope>NUCLEOTIDE SEQUENCE</scope>
    <source>
        <strain evidence="6">HKV1</strain>
    </source>
</reference>
<dbReference type="InterPro" id="IPR031654">
    <property type="entry name" value="Capsid_N"/>
</dbReference>
<evidence type="ECO:0000259" key="4">
    <source>
        <dbReference type="Pfam" id="PF04451"/>
    </source>
</evidence>
<dbReference type="SUPFAM" id="SSF49749">
    <property type="entry name" value="Group II dsDNA viruses VP"/>
    <property type="match status" value="2"/>
</dbReference>